<dbReference type="Pfam" id="PF00022">
    <property type="entry name" value="Actin"/>
    <property type="match status" value="2"/>
</dbReference>
<dbReference type="GeneID" id="39980122"/>
<keyword evidence="4" id="KW-1185">Reference proteome</keyword>
<evidence type="ECO:0000256" key="1">
    <source>
        <dbReference type="ARBA" id="ARBA00049360"/>
    </source>
</evidence>
<dbReference type="Gene3D" id="3.30.420.40">
    <property type="match status" value="2"/>
</dbReference>
<evidence type="ECO:0000256" key="2">
    <source>
        <dbReference type="RuleBase" id="RU000487"/>
    </source>
</evidence>
<dbReference type="SMART" id="SM00268">
    <property type="entry name" value="ACTIN"/>
    <property type="match status" value="1"/>
</dbReference>
<dbReference type="RefSeq" id="XP_028874056.1">
    <property type="nucleotide sequence ID" value="XM_029020343.1"/>
</dbReference>
<evidence type="ECO:0000313" key="3">
    <source>
        <dbReference type="EMBL" id="OII72594.1"/>
    </source>
</evidence>
<dbReference type="InterPro" id="IPR043129">
    <property type="entry name" value="ATPase_NBD"/>
</dbReference>
<dbReference type="Proteomes" id="UP000186176">
    <property type="component" value="Unassembled WGS sequence"/>
</dbReference>
<accession>A0A1J4MEC9</accession>
<dbReference type="VEuPathDB" id="CryptoDB:cubi_03330"/>
<evidence type="ECO:0000313" key="4">
    <source>
        <dbReference type="Proteomes" id="UP000186176"/>
    </source>
</evidence>
<dbReference type="AlphaFoldDB" id="A0A1J4MEC9"/>
<dbReference type="InterPro" id="IPR004000">
    <property type="entry name" value="Actin"/>
</dbReference>
<protein>
    <submittedName>
        <fullName evidence="3">Actin</fullName>
    </submittedName>
</protein>
<dbReference type="Gene3D" id="3.90.640.10">
    <property type="entry name" value="Actin, Chain A, domain 4"/>
    <property type="match status" value="1"/>
</dbReference>
<comment type="catalytic activity">
    <reaction evidence="1">
        <text>ATP + H2O = ADP + phosphate + H(+)</text>
        <dbReference type="Rhea" id="RHEA:13065"/>
        <dbReference type="ChEBI" id="CHEBI:15377"/>
        <dbReference type="ChEBI" id="CHEBI:15378"/>
        <dbReference type="ChEBI" id="CHEBI:30616"/>
        <dbReference type="ChEBI" id="CHEBI:43474"/>
        <dbReference type="ChEBI" id="CHEBI:456216"/>
    </reaction>
</comment>
<sequence length="387" mass="44307">MHDIGTSKNYIIISVGRRHVKAGFSKKMEPFVILQTNELFSKCVDILEIAGNNTTFSDESSYVTVFKDSNNWKRSWSSLIRMLYTDYLMSNPKDYPVILLERPFFPIELSNYITRILIENYQVPGVRRVSEPIVSLFTTGFKTGIVVDIGTNETIICPVYNGYPIEYNVKIIHCGYDDFKKKFKSELFAQYKENPEEGIVKGINNDLMDDIIFQSGIVNCELSHDNENINISDFKYEYLLINNQYINLIVDKNTRTMPFEIFFGDKVSSNVEIIHHIVLDGIIQVLKDSNVDIRKELSQNILICGGIASAPGFEKRVSSELEELISNDKLLKPLADHFFVTCPPISPFIRSYYGAAIMLQNEKPNYNFESTDLQTITSKINSKLEIV</sequence>
<reference evidence="3 4" key="1">
    <citation type="submission" date="2016-10" db="EMBL/GenBank/DDBJ databases">
        <title>Reductive evolution of mitochondrial metabolism and differential evolution of invasion-related proteins in Cryptosporidium.</title>
        <authorList>
            <person name="Liu S."/>
            <person name="Roellig D.M."/>
            <person name="Guo Y."/>
            <person name="Li N."/>
            <person name="Frace M.A."/>
            <person name="Tang K."/>
            <person name="Zhang L."/>
            <person name="Feng Y."/>
            <person name="Xiao L."/>
        </authorList>
    </citation>
    <scope>NUCLEOTIDE SEQUENCE [LARGE SCALE GENOMIC DNA]</scope>
    <source>
        <strain evidence="3">39726</strain>
    </source>
</reference>
<proteinExistence type="inferred from homology"/>
<dbReference type="SUPFAM" id="SSF53067">
    <property type="entry name" value="Actin-like ATPase domain"/>
    <property type="match status" value="2"/>
</dbReference>
<comment type="similarity">
    <text evidence="2">Belongs to the actin family.</text>
</comment>
<gene>
    <name evidence="3" type="ORF">cubi_03330</name>
</gene>
<dbReference type="EMBL" id="LRBP01000021">
    <property type="protein sequence ID" value="OII72594.1"/>
    <property type="molecule type" value="Genomic_DNA"/>
</dbReference>
<organism evidence="3 4">
    <name type="scientific">Cryptosporidium ubiquitum</name>
    <dbReference type="NCBI Taxonomy" id="857276"/>
    <lineage>
        <taxon>Eukaryota</taxon>
        <taxon>Sar</taxon>
        <taxon>Alveolata</taxon>
        <taxon>Apicomplexa</taxon>
        <taxon>Conoidasida</taxon>
        <taxon>Coccidia</taxon>
        <taxon>Eucoccidiorida</taxon>
        <taxon>Eimeriorina</taxon>
        <taxon>Cryptosporidiidae</taxon>
        <taxon>Cryptosporidium</taxon>
    </lineage>
</organism>
<comment type="caution">
    <text evidence="3">The sequence shown here is derived from an EMBL/GenBank/DDBJ whole genome shotgun (WGS) entry which is preliminary data.</text>
</comment>
<name>A0A1J4MEC9_9CRYT</name>
<dbReference type="PANTHER" id="PTHR11937">
    <property type="entry name" value="ACTIN"/>
    <property type="match status" value="1"/>
</dbReference>
<dbReference type="OrthoDB" id="337660at2759"/>